<gene>
    <name evidence="3" type="ORF">J6I44_12690</name>
</gene>
<dbReference type="RefSeq" id="WP_265766507.1">
    <property type="nucleotide sequence ID" value="NZ_JAGGJA010000008.1"/>
</dbReference>
<dbReference type="Gene3D" id="2.140.10.30">
    <property type="entry name" value="Dipeptidylpeptidase IV, N-terminal domain"/>
    <property type="match status" value="1"/>
</dbReference>
<name>A0ABT3PPD0_9BACT</name>
<evidence type="ECO:0000313" key="3">
    <source>
        <dbReference type="EMBL" id="MCW9707717.1"/>
    </source>
</evidence>
<dbReference type="Gene3D" id="3.40.50.1820">
    <property type="entry name" value="alpha/beta hydrolase"/>
    <property type="match status" value="1"/>
</dbReference>
<feature type="domain" description="Peptidase S9 prolyl oligopeptidase catalytic" evidence="1">
    <location>
        <begin position="534"/>
        <end position="727"/>
    </location>
</feature>
<comment type="caution">
    <text evidence="3">The sequence shown here is derived from an EMBL/GenBank/DDBJ whole genome shotgun (WGS) entry which is preliminary data.</text>
</comment>
<dbReference type="EMBL" id="JAGGJA010000008">
    <property type="protein sequence ID" value="MCW9707717.1"/>
    <property type="molecule type" value="Genomic_DNA"/>
</dbReference>
<dbReference type="SUPFAM" id="SSF82171">
    <property type="entry name" value="DPP6 N-terminal domain-like"/>
    <property type="match status" value="1"/>
</dbReference>
<dbReference type="PANTHER" id="PTHR11731:SF193">
    <property type="entry name" value="DIPEPTIDYL PEPTIDASE 9"/>
    <property type="match status" value="1"/>
</dbReference>
<evidence type="ECO:0000259" key="2">
    <source>
        <dbReference type="Pfam" id="PF00930"/>
    </source>
</evidence>
<dbReference type="Pfam" id="PF00326">
    <property type="entry name" value="Peptidase_S9"/>
    <property type="match status" value="1"/>
</dbReference>
<dbReference type="InterPro" id="IPR002469">
    <property type="entry name" value="Peptidase_S9B_N"/>
</dbReference>
<proteinExistence type="predicted"/>
<dbReference type="SUPFAM" id="SSF53474">
    <property type="entry name" value="alpha/beta-Hydrolases"/>
    <property type="match status" value="1"/>
</dbReference>
<keyword evidence="4" id="KW-1185">Reference proteome</keyword>
<dbReference type="Proteomes" id="UP001207918">
    <property type="component" value="Unassembled WGS sequence"/>
</dbReference>
<reference evidence="3 4" key="1">
    <citation type="submission" date="2021-03" db="EMBL/GenBank/DDBJ databases">
        <title>Aliifodinibius sp. nov., a new bacterium isolated from saline soil.</title>
        <authorList>
            <person name="Galisteo C."/>
            <person name="De La Haba R."/>
            <person name="Sanchez-Porro C."/>
            <person name="Ventosa A."/>
        </authorList>
    </citation>
    <scope>NUCLEOTIDE SEQUENCE [LARGE SCALE GENOMIC DNA]</scope>
    <source>
        <strain evidence="3 4">1BSP15-2V2</strain>
    </source>
</reference>
<evidence type="ECO:0000259" key="1">
    <source>
        <dbReference type="Pfam" id="PF00326"/>
    </source>
</evidence>
<organism evidence="3 4">
    <name type="scientific">Fodinibius salsisoli</name>
    <dbReference type="NCBI Taxonomy" id="2820877"/>
    <lineage>
        <taxon>Bacteria</taxon>
        <taxon>Pseudomonadati</taxon>
        <taxon>Balneolota</taxon>
        <taxon>Balneolia</taxon>
        <taxon>Balneolales</taxon>
        <taxon>Balneolaceae</taxon>
        <taxon>Fodinibius</taxon>
    </lineage>
</organism>
<dbReference type="Pfam" id="PF00930">
    <property type="entry name" value="DPPIV_N"/>
    <property type="match status" value="1"/>
</dbReference>
<dbReference type="InterPro" id="IPR029058">
    <property type="entry name" value="AB_hydrolase_fold"/>
</dbReference>
<dbReference type="PANTHER" id="PTHR11731">
    <property type="entry name" value="PROTEASE FAMILY S9B,C DIPEPTIDYL-PEPTIDASE IV-RELATED"/>
    <property type="match status" value="1"/>
</dbReference>
<accession>A0ABT3PPD0</accession>
<feature type="domain" description="Dipeptidylpeptidase IV N-terminal" evidence="2">
    <location>
        <begin position="100"/>
        <end position="443"/>
    </location>
</feature>
<protein>
    <submittedName>
        <fullName evidence="3">DPP IV N-terminal domain-containing protein</fullName>
    </submittedName>
</protein>
<sequence length="728" mass="84890">MKRLFFLFIVIGWLVQPIQAQKKTLTYSHIFNDTFSPEGIRNVNWMKDGRYYTTLKRVNGDIEIRKYDILSGDYDVLLSTSDLKVKGRDKPIIIQDYQFSADESKLLIETDIEAIWRRSTRENYFIYNFKTGKTQKLTQSEKKQQYAQLSPSGEKAAFVQDNNLYWVDLKTGEETAITTDGEHNKIINGATDWVYEEEFGFAKAWYWSPQGEKIAFYRFDESDVKEFFMTEWGHLYPGQTRFKYPKAGETNSTVKIGVYDLQEDKTTWMNIGADEEQYIPRLNWTATSSTLAIRRMNRLQNKQDLMLANTSTGETEVIKTEKSDAWIDVNDDLKFLDNGEQFVYTSEESGYNHIYLYNKGGKQIRQVTKGDWEVTNYLGYNEQTDRFYYVSTEESPLQRHLYSIKSNGSDKKKLTSGEGWHSINMSKDFKYYIETYSAPSIPPQYTLHEINGKEVRSLEKNMELQQRLADYDLPTKEFIKLPLEQAELNGYMLKPHDFDPSKKYPVLFYVYGGPGSQTVQKNFGSGQRAMWHRYLTQEGYIIVSVDNRGTGARGRNFEKQIYKQLGQYEVEDQINAADYLIDTYDFIDEDRVGIWGWSYGGYMSSMVLARGGQTFDTAIAVAPVTTWRFYDTIYTERFMQTPQMNPEGYREGSVLNYADQIDGNYLLVHGTGDDNVHFQNSVELINRLVASEVRFETMYYPNRNHGIYGGNTREHLYKMLNDYILENL</sequence>
<dbReference type="InterPro" id="IPR050278">
    <property type="entry name" value="Serine_Prot_S9B/DPPIV"/>
</dbReference>
<evidence type="ECO:0000313" key="4">
    <source>
        <dbReference type="Proteomes" id="UP001207918"/>
    </source>
</evidence>
<dbReference type="InterPro" id="IPR001375">
    <property type="entry name" value="Peptidase_S9_cat"/>
</dbReference>